<dbReference type="AlphaFoldDB" id="A0A3M7PRD8"/>
<sequence>MAKELANLSTDKWVSPANDLYNTQMTSNFFFDKNWMKKKFVIDFFLFPKPNDEFFLNTFKVLSITKDNVRNMPKLQLKTFSAHGPFTTLFRVSIQQLKIIKHILKLEIIKLKLNDLIHLFQRNYTSSSSSKSILNSFSSYPSSLFIVAGELPISIGTTFRLTELGLIGFTPGGHKDLRYFLLLVILTQTEYEKYENYNKQASNKEK</sequence>
<organism evidence="1 2">
    <name type="scientific">Brachionus plicatilis</name>
    <name type="common">Marine rotifer</name>
    <name type="synonym">Brachionus muelleri</name>
    <dbReference type="NCBI Taxonomy" id="10195"/>
    <lineage>
        <taxon>Eukaryota</taxon>
        <taxon>Metazoa</taxon>
        <taxon>Spiralia</taxon>
        <taxon>Gnathifera</taxon>
        <taxon>Rotifera</taxon>
        <taxon>Eurotatoria</taxon>
        <taxon>Monogononta</taxon>
        <taxon>Pseudotrocha</taxon>
        <taxon>Ploima</taxon>
        <taxon>Brachionidae</taxon>
        <taxon>Brachionus</taxon>
    </lineage>
</organism>
<reference evidence="1 2" key="1">
    <citation type="journal article" date="2018" name="Sci. Rep.">
        <title>Genomic signatures of local adaptation to the degree of environmental predictability in rotifers.</title>
        <authorList>
            <person name="Franch-Gras L."/>
            <person name="Hahn C."/>
            <person name="Garcia-Roger E.M."/>
            <person name="Carmona M.J."/>
            <person name="Serra M."/>
            <person name="Gomez A."/>
        </authorList>
    </citation>
    <scope>NUCLEOTIDE SEQUENCE [LARGE SCALE GENOMIC DNA]</scope>
    <source>
        <strain evidence="1">HYR1</strain>
    </source>
</reference>
<name>A0A3M7PRD8_BRAPC</name>
<dbReference type="EMBL" id="REGN01009234">
    <property type="protein sequence ID" value="RNA01630.1"/>
    <property type="molecule type" value="Genomic_DNA"/>
</dbReference>
<gene>
    <name evidence="1" type="ORF">BpHYR1_008161</name>
</gene>
<evidence type="ECO:0000313" key="1">
    <source>
        <dbReference type="EMBL" id="RNA01630.1"/>
    </source>
</evidence>
<protein>
    <submittedName>
        <fullName evidence="1">Uncharacterized protein</fullName>
    </submittedName>
</protein>
<keyword evidence="2" id="KW-1185">Reference proteome</keyword>
<proteinExistence type="predicted"/>
<evidence type="ECO:0000313" key="2">
    <source>
        <dbReference type="Proteomes" id="UP000276133"/>
    </source>
</evidence>
<dbReference type="Proteomes" id="UP000276133">
    <property type="component" value="Unassembled WGS sequence"/>
</dbReference>
<accession>A0A3M7PRD8</accession>
<comment type="caution">
    <text evidence="1">The sequence shown here is derived from an EMBL/GenBank/DDBJ whole genome shotgun (WGS) entry which is preliminary data.</text>
</comment>